<accession>A0A2N0TQY7</accession>
<protein>
    <submittedName>
        <fullName evidence="2">Uncharacterized protein</fullName>
    </submittedName>
</protein>
<dbReference type="InterPro" id="IPR011010">
    <property type="entry name" value="DNA_brk_join_enz"/>
</dbReference>
<evidence type="ECO:0000313" key="3">
    <source>
        <dbReference type="Proteomes" id="UP000232673"/>
    </source>
</evidence>
<evidence type="ECO:0000313" key="2">
    <source>
        <dbReference type="EMBL" id="PKD17152.1"/>
    </source>
</evidence>
<evidence type="ECO:0000256" key="1">
    <source>
        <dbReference type="ARBA" id="ARBA00023172"/>
    </source>
</evidence>
<organism evidence="2 3">
    <name type="scientific">Salegentibacter salinarum</name>
    <dbReference type="NCBI Taxonomy" id="447422"/>
    <lineage>
        <taxon>Bacteria</taxon>
        <taxon>Pseudomonadati</taxon>
        <taxon>Bacteroidota</taxon>
        <taxon>Flavobacteriia</taxon>
        <taxon>Flavobacteriales</taxon>
        <taxon>Flavobacteriaceae</taxon>
        <taxon>Salegentibacter</taxon>
    </lineage>
</organism>
<dbReference type="InterPro" id="IPR013762">
    <property type="entry name" value="Integrase-like_cat_sf"/>
</dbReference>
<dbReference type="GO" id="GO:0006310">
    <property type="term" value="P:DNA recombination"/>
    <property type="evidence" value="ECO:0007669"/>
    <property type="project" value="UniProtKB-KW"/>
</dbReference>
<dbReference type="OrthoDB" id="1098628at2"/>
<reference evidence="2 3" key="1">
    <citation type="submission" date="2015-10" db="EMBL/GenBank/DDBJ databases">
        <title>Draft genome sequence of Salegentibacter salinarum KCTC 12975.</title>
        <authorList>
            <person name="Lin W."/>
            <person name="Zheng Q."/>
        </authorList>
    </citation>
    <scope>NUCLEOTIDE SEQUENCE [LARGE SCALE GENOMIC DNA]</scope>
    <source>
        <strain evidence="2 3">KCTC 12975</strain>
    </source>
</reference>
<dbReference type="EMBL" id="LKTS01000044">
    <property type="protein sequence ID" value="PKD17152.1"/>
    <property type="molecule type" value="Genomic_DNA"/>
</dbReference>
<keyword evidence="3" id="KW-1185">Reference proteome</keyword>
<comment type="caution">
    <text evidence="2">The sequence shown here is derived from an EMBL/GenBank/DDBJ whole genome shotgun (WGS) entry which is preliminary data.</text>
</comment>
<gene>
    <name evidence="2" type="ORF">APR41_06880</name>
</gene>
<dbReference type="GO" id="GO:0015074">
    <property type="term" value="P:DNA integration"/>
    <property type="evidence" value="ECO:0007669"/>
    <property type="project" value="InterPro"/>
</dbReference>
<dbReference type="GO" id="GO:0003677">
    <property type="term" value="F:DNA binding"/>
    <property type="evidence" value="ECO:0007669"/>
    <property type="project" value="InterPro"/>
</dbReference>
<proteinExistence type="predicted"/>
<dbReference type="STRING" id="447422.SAMN05660903_01402"/>
<dbReference type="AlphaFoldDB" id="A0A2N0TQY7"/>
<dbReference type="Gene3D" id="1.10.443.10">
    <property type="entry name" value="Intergrase catalytic core"/>
    <property type="match status" value="1"/>
</dbReference>
<sequence length="84" mass="9788">MNTYVKEIMKAAKGEKAYYFSFRETHFCHAVTNWVPIETVSKLLEHTELSTTQIYARVMENKISGDKSMLEKTMAKKNKKILNL</sequence>
<keyword evidence="1" id="KW-0233">DNA recombination</keyword>
<dbReference type="Proteomes" id="UP000232673">
    <property type="component" value="Unassembled WGS sequence"/>
</dbReference>
<name>A0A2N0TQY7_9FLAO</name>
<dbReference type="SUPFAM" id="SSF56349">
    <property type="entry name" value="DNA breaking-rejoining enzymes"/>
    <property type="match status" value="1"/>
</dbReference>